<dbReference type="GO" id="GO:0009311">
    <property type="term" value="P:oligosaccharide metabolic process"/>
    <property type="evidence" value="ECO:0007669"/>
    <property type="project" value="InterPro"/>
</dbReference>
<dbReference type="GO" id="GO:0004573">
    <property type="term" value="F:Glc3Man9GlcNAc2 oligosaccharide glucosidase activity"/>
    <property type="evidence" value="ECO:0007669"/>
    <property type="project" value="InterPro"/>
</dbReference>
<reference evidence="1 2" key="2">
    <citation type="submission" date="2017-02" db="EMBL/GenBank/DDBJ databases">
        <title>A genome survey and senescence transcriptome analysis in Lentinula edodes.</title>
        <authorList>
            <person name="Sakamoto Y."/>
            <person name="Nakade K."/>
            <person name="Sato S."/>
            <person name="Yoshida Y."/>
            <person name="Miyazaki K."/>
            <person name="Natsume S."/>
            <person name="Konno N."/>
        </authorList>
    </citation>
    <scope>NUCLEOTIDE SEQUENCE [LARGE SCALE GENOMIC DNA]</scope>
    <source>
        <strain evidence="1 2">NBRC 111202</strain>
    </source>
</reference>
<comment type="caution">
    <text evidence="1">The sequence shown here is derived from an EMBL/GenBank/DDBJ whole genome shotgun (WGS) entry which is preliminary data.</text>
</comment>
<keyword evidence="1" id="KW-0378">Hydrolase</keyword>
<accession>A0A1Q3EQX4</accession>
<gene>
    <name evidence="1" type="ORF">LENED_011774</name>
</gene>
<proteinExistence type="predicted"/>
<dbReference type="PANTHER" id="PTHR10412">
    <property type="entry name" value="MANNOSYL-OLIGOSACCHARIDE GLUCOSIDASE"/>
    <property type="match status" value="1"/>
</dbReference>
<dbReference type="InterPro" id="IPR004888">
    <property type="entry name" value="Glycoside_hydrolase_63"/>
</dbReference>
<evidence type="ECO:0000313" key="1">
    <source>
        <dbReference type="EMBL" id="GAW09608.1"/>
    </source>
</evidence>
<reference evidence="1 2" key="1">
    <citation type="submission" date="2016-08" db="EMBL/GenBank/DDBJ databases">
        <authorList>
            <consortium name="Lentinula edodes genome sequencing consortium"/>
            <person name="Sakamoto Y."/>
            <person name="Nakade K."/>
            <person name="Sato S."/>
            <person name="Yoshida Y."/>
            <person name="Miyazaki K."/>
            <person name="Natsume S."/>
            <person name="Konno N."/>
        </authorList>
    </citation>
    <scope>NUCLEOTIDE SEQUENCE [LARGE SCALE GENOMIC DNA]</scope>
    <source>
        <strain evidence="1 2">NBRC 111202</strain>
    </source>
</reference>
<dbReference type="STRING" id="5353.A0A1Q3EQX4"/>
<keyword evidence="2" id="KW-1185">Reference proteome</keyword>
<organism evidence="1 2">
    <name type="scientific">Lentinula edodes</name>
    <name type="common">Shiitake mushroom</name>
    <name type="synonym">Lentinus edodes</name>
    <dbReference type="NCBI Taxonomy" id="5353"/>
    <lineage>
        <taxon>Eukaryota</taxon>
        <taxon>Fungi</taxon>
        <taxon>Dikarya</taxon>
        <taxon>Basidiomycota</taxon>
        <taxon>Agaricomycotina</taxon>
        <taxon>Agaricomycetes</taxon>
        <taxon>Agaricomycetidae</taxon>
        <taxon>Agaricales</taxon>
        <taxon>Marasmiineae</taxon>
        <taxon>Omphalotaceae</taxon>
        <taxon>Lentinula</taxon>
    </lineage>
</organism>
<sequence>MRFLYKYPQRRYLYKELVTKNQNRSRDIAEYEILDSDALMKIGTGMSSWSGIDYITAKHPDQPKTHLYCPPSLPPVGPDGNFDVDPETEAVEPELLFTENNTNFSRLYGGQNETPYLKDAFDDHVIPSHRPPPPEGNEDFFSYKIRSRARVYSTAGSEFDEHGVVPMKPDGQLPAYKWMKGCFRLNIALELAKHNHVYEASKFFEHFLFISDAVTYKAGDNESSLWNEEDGMYYDAISFGPGNTMQLPVRSLVGLIPLYATMVLEPSVLKCLPGFKKRMEWFIDNRPGVLDRNIANMKVGGRDQRRLLVLASKERLVSLAEDA</sequence>
<dbReference type="Proteomes" id="UP000188533">
    <property type="component" value="Unassembled WGS sequence"/>
</dbReference>
<protein>
    <submittedName>
        <fullName evidence="1">Glycoside hydrolase family 63 protein</fullName>
    </submittedName>
</protein>
<dbReference type="EMBL" id="BDGU01001132">
    <property type="protein sequence ID" value="GAW09608.1"/>
    <property type="molecule type" value="Genomic_DNA"/>
</dbReference>
<evidence type="ECO:0000313" key="2">
    <source>
        <dbReference type="Proteomes" id="UP000188533"/>
    </source>
</evidence>
<dbReference type="PANTHER" id="PTHR10412:SF10">
    <property type="entry name" value="GLYCOSYL HYDROLASE FAMILY 63 C-TERMINAL DOMAIN-CONTAINING PROTEIN"/>
    <property type="match status" value="1"/>
</dbReference>
<dbReference type="AlphaFoldDB" id="A0A1Q3EQX4"/>
<name>A0A1Q3EQX4_LENED</name>